<evidence type="ECO:0000313" key="3">
    <source>
        <dbReference type="EMBL" id="GGF70157.1"/>
    </source>
</evidence>
<dbReference type="InterPro" id="IPR036928">
    <property type="entry name" value="AS_sf"/>
</dbReference>
<dbReference type="InterPro" id="IPR023631">
    <property type="entry name" value="Amidase_dom"/>
</dbReference>
<feature type="domain" description="Amidase" evidence="2">
    <location>
        <begin position="30"/>
        <end position="449"/>
    </location>
</feature>
<dbReference type="PANTHER" id="PTHR11895">
    <property type="entry name" value="TRANSAMIDASE"/>
    <property type="match status" value="1"/>
</dbReference>
<gene>
    <name evidence="3" type="ORF">GCM10007301_32410</name>
</gene>
<comment type="similarity">
    <text evidence="1">Belongs to the amidase family.</text>
</comment>
<evidence type="ECO:0000256" key="1">
    <source>
        <dbReference type="ARBA" id="ARBA00009199"/>
    </source>
</evidence>
<sequence>MVASRNGIATGTAVDIAADVQAGRASAAEVAASAIARIEAAADLVAIVDFNPEEGRAAARAVDARLAAGERLPLAGVPLAIKDNIWVGGRRVTQGSLLTADFIAPADAITVERLKRAGAVIMGMANTSEFACKGLTTNKVYGTTRHPMDPTLTPGGSSGGPSSAVAGGLVPLALGTDAGGSSRRPPAHVGAVGFKPSYGAIPRGPGFPSPFAGISCPAPIAMTVADVALMFSVLRGPDARDPDSLLLALPDDRPPEALRLAFSPTFGLDAPVDAEVTEGLERAMAALTRHDLAVTRRDPPWPEGASETALMPAQHAGLAAIHGEAFRRDPDLFDPDIAAQIERGLALDGATVARTLILGQEITRALGRFFMETDILMGPTVPCVAWPNDRLGPERIGGQDVAPRAHAVFTPLFNHARVPAISIPVGRGRDGLPFGLQIIATRGHDDRLLSFAARVEAILATEGLWP</sequence>
<dbReference type="SUPFAM" id="SSF75304">
    <property type="entry name" value="Amidase signature (AS) enzymes"/>
    <property type="match status" value="1"/>
</dbReference>
<keyword evidence="4" id="KW-1185">Reference proteome</keyword>
<dbReference type="Pfam" id="PF01425">
    <property type="entry name" value="Amidase"/>
    <property type="match status" value="1"/>
</dbReference>
<organism evidence="3 4">
    <name type="scientific">Azorhizobium oxalatiphilum</name>
    <dbReference type="NCBI Taxonomy" id="980631"/>
    <lineage>
        <taxon>Bacteria</taxon>
        <taxon>Pseudomonadati</taxon>
        <taxon>Pseudomonadota</taxon>
        <taxon>Alphaproteobacteria</taxon>
        <taxon>Hyphomicrobiales</taxon>
        <taxon>Xanthobacteraceae</taxon>
        <taxon>Azorhizobium</taxon>
    </lineage>
</organism>
<name>A0A917C5M6_9HYPH</name>
<dbReference type="Gene3D" id="3.90.1300.10">
    <property type="entry name" value="Amidase signature (AS) domain"/>
    <property type="match status" value="1"/>
</dbReference>
<dbReference type="AlphaFoldDB" id="A0A917C5M6"/>
<dbReference type="EMBL" id="BMCT01000004">
    <property type="protein sequence ID" value="GGF70157.1"/>
    <property type="molecule type" value="Genomic_DNA"/>
</dbReference>
<dbReference type="Proteomes" id="UP000606044">
    <property type="component" value="Unassembled WGS sequence"/>
</dbReference>
<evidence type="ECO:0000313" key="4">
    <source>
        <dbReference type="Proteomes" id="UP000606044"/>
    </source>
</evidence>
<dbReference type="RefSeq" id="WP_188580380.1">
    <property type="nucleotide sequence ID" value="NZ_BMCT01000004.1"/>
</dbReference>
<reference evidence="3" key="2">
    <citation type="submission" date="2020-09" db="EMBL/GenBank/DDBJ databases">
        <authorList>
            <person name="Sun Q."/>
            <person name="Sedlacek I."/>
        </authorList>
    </citation>
    <scope>NUCLEOTIDE SEQUENCE</scope>
    <source>
        <strain evidence="3">CCM 7897</strain>
    </source>
</reference>
<dbReference type="InterPro" id="IPR000120">
    <property type="entry name" value="Amidase"/>
</dbReference>
<dbReference type="PANTHER" id="PTHR11895:SF151">
    <property type="entry name" value="GLUTAMYL-TRNA(GLN) AMIDOTRANSFERASE SUBUNIT A"/>
    <property type="match status" value="1"/>
</dbReference>
<proteinExistence type="inferred from homology"/>
<evidence type="ECO:0000259" key="2">
    <source>
        <dbReference type="Pfam" id="PF01425"/>
    </source>
</evidence>
<comment type="caution">
    <text evidence="3">The sequence shown here is derived from an EMBL/GenBank/DDBJ whole genome shotgun (WGS) entry which is preliminary data.</text>
</comment>
<protein>
    <submittedName>
        <fullName evidence="3">Amidotransferase</fullName>
    </submittedName>
</protein>
<reference evidence="3" key="1">
    <citation type="journal article" date="2014" name="Int. J. Syst. Evol. Microbiol.">
        <title>Complete genome sequence of Corynebacterium casei LMG S-19264T (=DSM 44701T), isolated from a smear-ripened cheese.</title>
        <authorList>
            <consortium name="US DOE Joint Genome Institute (JGI-PGF)"/>
            <person name="Walter F."/>
            <person name="Albersmeier A."/>
            <person name="Kalinowski J."/>
            <person name="Ruckert C."/>
        </authorList>
    </citation>
    <scope>NUCLEOTIDE SEQUENCE</scope>
    <source>
        <strain evidence="3">CCM 7897</strain>
    </source>
</reference>
<accession>A0A917C5M6</accession>
<dbReference type="GO" id="GO:0003824">
    <property type="term" value="F:catalytic activity"/>
    <property type="evidence" value="ECO:0007669"/>
    <property type="project" value="InterPro"/>
</dbReference>